<keyword evidence="3" id="KW-1185">Reference proteome</keyword>
<sequence length="119" mass="13449">MENKRLKYEIPRNVKARGFFLKLDVKGWIGFLSISSFIGISSFLIFGASLWAFVITGFTALSTYFSFEIDEKTGYTNFQTAGMAFNKAMLSKNLTPVWGGNDDEKEKKPVLVDVKTKNQ</sequence>
<evidence type="ECO:0000256" key="1">
    <source>
        <dbReference type="SAM" id="Phobius"/>
    </source>
</evidence>
<keyword evidence="1" id="KW-0472">Membrane</keyword>
<comment type="caution">
    <text evidence="2">The sequence shown here is derived from an EMBL/GenBank/DDBJ whole genome shotgun (WGS) entry which is preliminary data.</text>
</comment>
<dbReference type="Proteomes" id="UP001589609">
    <property type="component" value="Unassembled WGS sequence"/>
</dbReference>
<proteinExistence type="predicted"/>
<evidence type="ECO:0000313" key="3">
    <source>
        <dbReference type="Proteomes" id="UP001589609"/>
    </source>
</evidence>
<evidence type="ECO:0008006" key="4">
    <source>
        <dbReference type="Google" id="ProtNLM"/>
    </source>
</evidence>
<gene>
    <name evidence="2" type="ORF">ACFFMS_01340</name>
</gene>
<feature type="transmembrane region" description="Helical" evidence="1">
    <location>
        <begin position="50"/>
        <end position="67"/>
    </location>
</feature>
<keyword evidence="1" id="KW-0812">Transmembrane</keyword>
<accession>A0ABV5W9R1</accession>
<organism evidence="2 3">
    <name type="scientific">Ectobacillus funiculus</name>
    <dbReference type="NCBI Taxonomy" id="137993"/>
    <lineage>
        <taxon>Bacteria</taxon>
        <taxon>Bacillati</taxon>
        <taxon>Bacillota</taxon>
        <taxon>Bacilli</taxon>
        <taxon>Bacillales</taxon>
        <taxon>Bacillaceae</taxon>
        <taxon>Ectobacillus</taxon>
    </lineage>
</organism>
<evidence type="ECO:0000313" key="2">
    <source>
        <dbReference type="EMBL" id="MFB9757198.1"/>
    </source>
</evidence>
<feature type="transmembrane region" description="Helical" evidence="1">
    <location>
        <begin position="25"/>
        <end position="44"/>
    </location>
</feature>
<name>A0ABV5W9R1_9BACI</name>
<reference evidence="2 3" key="1">
    <citation type="submission" date="2024-09" db="EMBL/GenBank/DDBJ databases">
        <authorList>
            <person name="Sun Q."/>
            <person name="Mori K."/>
        </authorList>
    </citation>
    <scope>NUCLEOTIDE SEQUENCE [LARGE SCALE GENOMIC DNA]</scope>
    <source>
        <strain evidence="2 3">JCM 11201</strain>
    </source>
</reference>
<dbReference type="EMBL" id="JBHMAF010000007">
    <property type="protein sequence ID" value="MFB9757198.1"/>
    <property type="molecule type" value="Genomic_DNA"/>
</dbReference>
<dbReference type="RefSeq" id="WP_379947512.1">
    <property type="nucleotide sequence ID" value="NZ_JBHMAF010000007.1"/>
</dbReference>
<protein>
    <recommendedName>
        <fullName evidence="4">DUF2628 domain-containing protein</fullName>
    </recommendedName>
</protein>
<keyword evidence="1" id="KW-1133">Transmembrane helix</keyword>